<protein>
    <submittedName>
        <fullName evidence="2">Uncharacterized protein</fullName>
    </submittedName>
</protein>
<organism evidence="2">
    <name type="scientific">bioreactor metagenome</name>
    <dbReference type="NCBI Taxonomy" id="1076179"/>
    <lineage>
        <taxon>unclassified sequences</taxon>
        <taxon>metagenomes</taxon>
        <taxon>ecological metagenomes</taxon>
    </lineage>
</organism>
<proteinExistence type="predicted"/>
<reference evidence="2" key="1">
    <citation type="submission" date="2019-08" db="EMBL/GenBank/DDBJ databases">
        <authorList>
            <person name="Kucharzyk K."/>
            <person name="Murdoch R.W."/>
            <person name="Higgins S."/>
            <person name="Loffler F."/>
        </authorList>
    </citation>
    <scope>NUCLEOTIDE SEQUENCE</scope>
</reference>
<keyword evidence="1" id="KW-0472">Membrane</keyword>
<accession>A0A645E0B8</accession>
<evidence type="ECO:0000313" key="2">
    <source>
        <dbReference type="EMBL" id="MPM95001.1"/>
    </source>
</evidence>
<sequence>MVIMALASIISAAPIVVLVFGGITGGGTSLLTATLMASGKSIWQSVISVELIFTVIDRIISYVICWLIIKVIPMRTLVKYSCGEFYISKKARAAAEASKAEAESEEDEDK</sequence>
<feature type="transmembrane region" description="Helical" evidence="1">
    <location>
        <begin position="45"/>
        <end position="69"/>
    </location>
</feature>
<keyword evidence="1" id="KW-0812">Transmembrane</keyword>
<dbReference type="EMBL" id="VSSQ01041545">
    <property type="protein sequence ID" value="MPM95001.1"/>
    <property type="molecule type" value="Genomic_DNA"/>
</dbReference>
<gene>
    <name evidence="2" type="ORF">SDC9_142150</name>
</gene>
<evidence type="ECO:0000256" key="1">
    <source>
        <dbReference type="SAM" id="Phobius"/>
    </source>
</evidence>
<dbReference type="AlphaFoldDB" id="A0A645E0B8"/>
<name>A0A645E0B8_9ZZZZ</name>
<keyword evidence="1" id="KW-1133">Transmembrane helix</keyword>
<comment type="caution">
    <text evidence="2">The sequence shown here is derived from an EMBL/GenBank/DDBJ whole genome shotgun (WGS) entry which is preliminary data.</text>
</comment>